<dbReference type="Gene3D" id="3.40.50.300">
    <property type="entry name" value="P-loop containing nucleotide triphosphate hydrolases"/>
    <property type="match status" value="1"/>
</dbReference>
<accession>A0A6J6HWP9</accession>
<evidence type="ECO:0000313" key="1">
    <source>
        <dbReference type="EMBL" id="CAB4615574.1"/>
    </source>
</evidence>
<dbReference type="EMBL" id="CAEZUP010000061">
    <property type="protein sequence ID" value="CAB4615574.1"/>
    <property type="molecule type" value="Genomic_DNA"/>
</dbReference>
<gene>
    <name evidence="1" type="ORF">UFOPK1835_01377</name>
</gene>
<reference evidence="1" key="1">
    <citation type="submission" date="2020-05" db="EMBL/GenBank/DDBJ databases">
        <authorList>
            <person name="Chiriac C."/>
            <person name="Salcher M."/>
            <person name="Ghai R."/>
            <person name="Kavagutti S V."/>
        </authorList>
    </citation>
    <scope>NUCLEOTIDE SEQUENCE</scope>
</reference>
<dbReference type="AlphaFoldDB" id="A0A6J6HWP9"/>
<dbReference type="InterPro" id="IPR027417">
    <property type="entry name" value="P-loop_NTPase"/>
</dbReference>
<protein>
    <submittedName>
        <fullName evidence="1">Unannotated protein</fullName>
    </submittedName>
</protein>
<proteinExistence type="predicted"/>
<dbReference type="SUPFAM" id="SSF52540">
    <property type="entry name" value="P-loop containing nucleoside triphosphate hydrolases"/>
    <property type="match status" value="1"/>
</dbReference>
<organism evidence="1">
    <name type="scientific">freshwater metagenome</name>
    <dbReference type="NCBI Taxonomy" id="449393"/>
    <lineage>
        <taxon>unclassified sequences</taxon>
        <taxon>metagenomes</taxon>
        <taxon>ecological metagenomes</taxon>
    </lineage>
</organism>
<sequence>MKRPVVVFHVGMAKAGSSAIQHLLAANLDALTEIGVHIPHAETLEQSGRATGGNAEHLWEVITRCDSQSETADAIKKWLAESVAPEGKTLLSSEFLGALSEEQVAILAQVTDEFADARIVLVLRDIYDHAFSVWTHKSKEGWETESFNEFCNSNYIHPPAGRVGTPFEPLLKYSRHFDDVRVGHHSNEPGALATMFLELAGIEIPAGKIIDQDKVVNPSMSLEEIELVRVLNEVDPTGKAAQRLGDGFLRQSRSGSPIPDDPEALLALENELGESVREINERFFGGQSVLRFRSETLEGSAQSPSPVAMKAVEVLGEEIGLLWGYILGSLESRLSEWERSPARFAPEIPEEFDPIEYLRINPDVLLAGADPYRHFATSGRAKGRLWRVSDRKPF</sequence>
<name>A0A6J6HWP9_9ZZZZ</name>